<keyword evidence="3" id="KW-1185">Reference proteome</keyword>
<protein>
    <submittedName>
        <fullName evidence="2">Uncharacterized protein</fullName>
    </submittedName>
</protein>
<name>A0AAV2G4F7_9ROSI</name>
<dbReference type="Proteomes" id="UP001497516">
    <property type="component" value="Chromosome 8"/>
</dbReference>
<evidence type="ECO:0000256" key="1">
    <source>
        <dbReference type="SAM" id="MobiDB-lite"/>
    </source>
</evidence>
<proteinExistence type="predicted"/>
<dbReference type="AlphaFoldDB" id="A0AAV2G4F7"/>
<feature type="region of interest" description="Disordered" evidence="1">
    <location>
        <begin position="80"/>
        <end position="115"/>
    </location>
</feature>
<accession>A0AAV2G4F7</accession>
<dbReference type="EMBL" id="OZ034821">
    <property type="protein sequence ID" value="CAL1405525.1"/>
    <property type="molecule type" value="Genomic_DNA"/>
</dbReference>
<evidence type="ECO:0000313" key="2">
    <source>
        <dbReference type="EMBL" id="CAL1405525.1"/>
    </source>
</evidence>
<sequence>MINSDCLAFLSRGGRLEQAAGLRRSEEELRSGAGICTTFRRSPLARAKKANDIVAEQGSARQIRVVGCFRAFASLESPVAGRQSSIPGRQSRVAGHSSQVTIGQRRRGGAAGRGGAALGKRNYEMGFSLD</sequence>
<organism evidence="2 3">
    <name type="scientific">Linum trigynum</name>
    <dbReference type="NCBI Taxonomy" id="586398"/>
    <lineage>
        <taxon>Eukaryota</taxon>
        <taxon>Viridiplantae</taxon>
        <taxon>Streptophyta</taxon>
        <taxon>Embryophyta</taxon>
        <taxon>Tracheophyta</taxon>
        <taxon>Spermatophyta</taxon>
        <taxon>Magnoliopsida</taxon>
        <taxon>eudicotyledons</taxon>
        <taxon>Gunneridae</taxon>
        <taxon>Pentapetalae</taxon>
        <taxon>rosids</taxon>
        <taxon>fabids</taxon>
        <taxon>Malpighiales</taxon>
        <taxon>Linaceae</taxon>
        <taxon>Linum</taxon>
    </lineage>
</organism>
<evidence type="ECO:0000313" key="3">
    <source>
        <dbReference type="Proteomes" id="UP001497516"/>
    </source>
</evidence>
<reference evidence="2 3" key="1">
    <citation type="submission" date="2024-04" db="EMBL/GenBank/DDBJ databases">
        <authorList>
            <person name="Fracassetti M."/>
        </authorList>
    </citation>
    <scope>NUCLEOTIDE SEQUENCE [LARGE SCALE GENOMIC DNA]</scope>
</reference>
<gene>
    <name evidence="2" type="ORF">LTRI10_LOCUS45307</name>
</gene>